<comment type="caution">
    <text evidence="1">The sequence shown here is derived from an EMBL/GenBank/DDBJ whole genome shotgun (WGS) entry which is preliminary data.</text>
</comment>
<reference evidence="1 2" key="1">
    <citation type="submission" date="2022-06" db="EMBL/GenBank/DDBJ databases">
        <title>Roseomonas CN29.</title>
        <authorList>
            <person name="Cheng Y."/>
            <person name="He X."/>
        </authorList>
    </citation>
    <scope>NUCLEOTIDE SEQUENCE [LARGE SCALE GENOMIC DNA]</scope>
    <source>
        <strain evidence="1 2">CN29</strain>
    </source>
</reference>
<evidence type="ECO:0000313" key="1">
    <source>
        <dbReference type="EMBL" id="MCR0982189.1"/>
    </source>
</evidence>
<dbReference type="EMBL" id="JANJOU010000006">
    <property type="protein sequence ID" value="MCR0982189.1"/>
    <property type="molecule type" value="Genomic_DNA"/>
</dbReference>
<dbReference type="RefSeq" id="WP_257715864.1">
    <property type="nucleotide sequence ID" value="NZ_JANJOU010000006.1"/>
</dbReference>
<evidence type="ECO:0000313" key="2">
    <source>
        <dbReference type="Proteomes" id="UP001524642"/>
    </source>
</evidence>
<organism evidence="1 2">
    <name type="scientific">Roseomonas populi</name>
    <dbReference type="NCBI Taxonomy" id="3121582"/>
    <lineage>
        <taxon>Bacteria</taxon>
        <taxon>Pseudomonadati</taxon>
        <taxon>Pseudomonadota</taxon>
        <taxon>Alphaproteobacteria</taxon>
        <taxon>Acetobacterales</taxon>
        <taxon>Roseomonadaceae</taxon>
        <taxon>Roseomonas</taxon>
    </lineage>
</organism>
<dbReference type="Proteomes" id="UP001524642">
    <property type="component" value="Unassembled WGS sequence"/>
</dbReference>
<protein>
    <submittedName>
        <fullName evidence="1">Uncharacterized protein</fullName>
    </submittedName>
</protein>
<keyword evidence="2" id="KW-1185">Reference proteome</keyword>
<name>A0ABT1X5F4_9PROT</name>
<proteinExistence type="predicted"/>
<sequence>MSYRPANRPGQSVASDPFDLWLRRSLHETWDNALHERVPDDLLRLFSDDRVEWEAMKTRWLATAPRQGS</sequence>
<gene>
    <name evidence="1" type="ORF">NRP21_09035</name>
</gene>
<accession>A0ABT1X5F4</accession>